<dbReference type="OrthoDB" id="2750929at2759"/>
<proteinExistence type="predicted"/>
<evidence type="ECO:0000313" key="1">
    <source>
        <dbReference type="EMBL" id="TRM58865.1"/>
    </source>
</evidence>
<protein>
    <submittedName>
        <fullName evidence="1">Uncharacterized protein</fullName>
    </submittedName>
</protein>
<evidence type="ECO:0000313" key="2">
    <source>
        <dbReference type="Proteomes" id="UP000320762"/>
    </source>
</evidence>
<dbReference type="AlphaFoldDB" id="A0A550C234"/>
<organism evidence="1 2">
    <name type="scientific">Schizophyllum amplum</name>
    <dbReference type="NCBI Taxonomy" id="97359"/>
    <lineage>
        <taxon>Eukaryota</taxon>
        <taxon>Fungi</taxon>
        <taxon>Dikarya</taxon>
        <taxon>Basidiomycota</taxon>
        <taxon>Agaricomycotina</taxon>
        <taxon>Agaricomycetes</taxon>
        <taxon>Agaricomycetidae</taxon>
        <taxon>Agaricales</taxon>
        <taxon>Schizophyllaceae</taxon>
        <taxon>Schizophyllum</taxon>
    </lineage>
</organism>
<keyword evidence="2" id="KW-1185">Reference proteome</keyword>
<name>A0A550C234_9AGAR</name>
<sequence length="581" mass="64904">MWSRRCIRSNVLRVACLHESACARYHPSFSVKYRAVSSSAVTPIVSKPSRVAKAPMILTLSPAKLTDAEVLEVSGKTSFNIRTPFGTAQLPYWGNRCFPLGTHGFLYVPSPPADPSIRFRIVDGGNPADFDHCGRDLLLPNGVTPWNISQNTLEKSQSTVPLRRLLAHEGLGSRDGATAQWLQSLNPARLTSLDAVTLSGQMPDLDLPQGRVRLAYTGDQRTKFPENTRGFLYFDTASLSVRFRVVDDAMEFAQGSDLLLPDERTPWCISFHRLACWATYTSICKQLLLDNLITERQIQARTYVVSTLDHTRLSDADWIDLSGLTGGTILVAPTGQESFTLVVKYRSPSRFPSYARGFLYWHVPKDDPYGAELRFRCAESLEHFARGGDLWTSGLRKPWSLNLRGLARRSPYNRPLLAYLTQVGLVDESAVDHLAKTTVTHMRDLFFLRLSVRDSFVRLRTGSLSGSIRFRNMPWFGVYNGAALARLVVLEDTSTSIRLDIRIVTLLDGPRKVSDGKAWSDADSPKEGQLVFGVHVPKVDSKNFWTTIRGAKVRKSSNEGQVLMKVMEQSEDNVDNSASIM</sequence>
<accession>A0A550C234</accession>
<dbReference type="EMBL" id="VDMD01000032">
    <property type="protein sequence ID" value="TRM58865.1"/>
    <property type="molecule type" value="Genomic_DNA"/>
</dbReference>
<gene>
    <name evidence="1" type="ORF">BD626DRAFT_509861</name>
</gene>
<comment type="caution">
    <text evidence="1">The sequence shown here is derived from an EMBL/GenBank/DDBJ whole genome shotgun (WGS) entry which is preliminary data.</text>
</comment>
<dbReference type="Proteomes" id="UP000320762">
    <property type="component" value="Unassembled WGS sequence"/>
</dbReference>
<reference evidence="1 2" key="1">
    <citation type="journal article" date="2019" name="New Phytol.">
        <title>Comparative genomics reveals unique wood-decay strategies and fruiting body development in the Schizophyllaceae.</title>
        <authorList>
            <person name="Almasi E."/>
            <person name="Sahu N."/>
            <person name="Krizsan K."/>
            <person name="Balint B."/>
            <person name="Kovacs G.M."/>
            <person name="Kiss B."/>
            <person name="Cseklye J."/>
            <person name="Drula E."/>
            <person name="Henrissat B."/>
            <person name="Nagy I."/>
            <person name="Chovatia M."/>
            <person name="Adam C."/>
            <person name="LaButti K."/>
            <person name="Lipzen A."/>
            <person name="Riley R."/>
            <person name="Grigoriev I.V."/>
            <person name="Nagy L.G."/>
        </authorList>
    </citation>
    <scope>NUCLEOTIDE SEQUENCE [LARGE SCALE GENOMIC DNA]</scope>
    <source>
        <strain evidence="1 2">NL-1724</strain>
    </source>
</reference>